<dbReference type="AlphaFoldDB" id="A0A9P5HF18"/>
<dbReference type="OrthoDB" id="10004862at2759"/>
<organism evidence="2 3">
    <name type="scientific">Cylindrodendrum hubeiense</name>
    <dbReference type="NCBI Taxonomy" id="595255"/>
    <lineage>
        <taxon>Eukaryota</taxon>
        <taxon>Fungi</taxon>
        <taxon>Dikarya</taxon>
        <taxon>Ascomycota</taxon>
        <taxon>Pezizomycotina</taxon>
        <taxon>Sordariomycetes</taxon>
        <taxon>Hypocreomycetidae</taxon>
        <taxon>Hypocreales</taxon>
        <taxon>Nectriaceae</taxon>
        <taxon>Cylindrodendrum</taxon>
    </lineage>
</organism>
<dbReference type="InterPro" id="IPR041698">
    <property type="entry name" value="Methyltransf_25"/>
</dbReference>
<dbReference type="PANTHER" id="PTHR44068">
    <property type="entry name" value="ZGC:194242"/>
    <property type="match status" value="1"/>
</dbReference>
<evidence type="ECO:0000259" key="1">
    <source>
        <dbReference type="Pfam" id="PF13649"/>
    </source>
</evidence>
<dbReference type="CDD" id="cd02440">
    <property type="entry name" value="AdoMet_MTases"/>
    <property type="match status" value="1"/>
</dbReference>
<evidence type="ECO:0000313" key="3">
    <source>
        <dbReference type="Proteomes" id="UP000722485"/>
    </source>
</evidence>
<comment type="caution">
    <text evidence="2">The sequence shown here is derived from an EMBL/GenBank/DDBJ whole genome shotgun (WGS) entry which is preliminary data.</text>
</comment>
<gene>
    <name evidence="2" type="ORF">G7Z17_g3860</name>
</gene>
<dbReference type="InterPro" id="IPR050447">
    <property type="entry name" value="Erg6_SMT_methyltransf"/>
</dbReference>
<sequence length="217" mass="23772">MADIKEKIEKTYDIIAADYNVWTERNTGTKTHFLSKLMELLPTNQEAPISVLELGCGAGIPATKLLLSNPNTAVVANDMSAAQLGLAKKNLEDCGGDRVTWNQGDMMKLSFADNSLDAVAAMYSIIHLPRDEQTAMVSNIAKWLRPGGHLLANFMSTEAEASINPSWQADDGWMFWSGWGPERTLEAIKAAGLKVLESELRGDPGDSIFLWVMAVKE</sequence>
<dbReference type="Gene3D" id="3.40.50.150">
    <property type="entry name" value="Vaccinia Virus protein VP39"/>
    <property type="match status" value="1"/>
</dbReference>
<accession>A0A9P5HF18</accession>
<dbReference type="PANTHER" id="PTHR44068:SF11">
    <property type="entry name" value="GERANYL DIPHOSPHATE 2-C-METHYLTRANSFERASE"/>
    <property type="match status" value="1"/>
</dbReference>
<dbReference type="InterPro" id="IPR029063">
    <property type="entry name" value="SAM-dependent_MTases_sf"/>
</dbReference>
<dbReference type="EMBL" id="JAANBB010000050">
    <property type="protein sequence ID" value="KAF7553118.1"/>
    <property type="molecule type" value="Genomic_DNA"/>
</dbReference>
<dbReference type="Pfam" id="PF13649">
    <property type="entry name" value="Methyltransf_25"/>
    <property type="match status" value="1"/>
</dbReference>
<reference evidence="2" key="1">
    <citation type="submission" date="2020-03" db="EMBL/GenBank/DDBJ databases">
        <title>Draft Genome Sequence of Cylindrodendrum hubeiense.</title>
        <authorList>
            <person name="Buettner E."/>
            <person name="Kellner H."/>
        </authorList>
    </citation>
    <scope>NUCLEOTIDE SEQUENCE</scope>
    <source>
        <strain evidence="2">IHI 201604</strain>
    </source>
</reference>
<name>A0A9P5HF18_9HYPO</name>
<protein>
    <recommendedName>
        <fullName evidence="1">Methyltransferase domain-containing protein</fullName>
    </recommendedName>
</protein>
<evidence type="ECO:0000313" key="2">
    <source>
        <dbReference type="EMBL" id="KAF7553118.1"/>
    </source>
</evidence>
<keyword evidence="3" id="KW-1185">Reference proteome</keyword>
<proteinExistence type="predicted"/>
<dbReference type="SUPFAM" id="SSF53335">
    <property type="entry name" value="S-adenosyl-L-methionine-dependent methyltransferases"/>
    <property type="match status" value="1"/>
</dbReference>
<dbReference type="Proteomes" id="UP000722485">
    <property type="component" value="Unassembled WGS sequence"/>
</dbReference>
<feature type="domain" description="Methyltransferase" evidence="1">
    <location>
        <begin position="51"/>
        <end position="148"/>
    </location>
</feature>